<dbReference type="FunFam" id="1.10.287.950:FF:000001">
    <property type="entry name" value="Methyl-accepting chemotaxis sensory transducer"/>
    <property type="match status" value="1"/>
</dbReference>
<proteinExistence type="inferred from homology"/>
<dbReference type="SUPFAM" id="SSF55785">
    <property type="entry name" value="PYP-like sensor domain (PAS domain)"/>
    <property type="match status" value="1"/>
</dbReference>
<dbReference type="SUPFAM" id="SSF58104">
    <property type="entry name" value="Methyl-accepting chemotaxis protein (MCP) signaling domain"/>
    <property type="match status" value="1"/>
</dbReference>
<dbReference type="GO" id="GO:0005886">
    <property type="term" value="C:plasma membrane"/>
    <property type="evidence" value="ECO:0007669"/>
    <property type="project" value="UniProtKB-SubCell"/>
</dbReference>
<dbReference type="Gene3D" id="3.30.450.20">
    <property type="entry name" value="PAS domain"/>
    <property type="match status" value="1"/>
</dbReference>
<evidence type="ECO:0000259" key="13">
    <source>
        <dbReference type="PROSITE" id="PS50111"/>
    </source>
</evidence>
<comment type="similarity">
    <text evidence="10">Belongs to the methyl-accepting chemotaxis (MCP) protein family.</text>
</comment>
<comment type="subcellular location">
    <subcellularLocation>
        <location evidence="1">Cell inner membrane</location>
        <topology evidence="1">Multi-pass membrane protein</topology>
    </subcellularLocation>
</comment>
<keyword evidence="4" id="KW-0145">Chemotaxis</keyword>
<evidence type="ECO:0000256" key="5">
    <source>
        <dbReference type="ARBA" id="ARBA00022519"/>
    </source>
</evidence>
<dbReference type="PRINTS" id="PR00260">
    <property type="entry name" value="CHEMTRNSDUCR"/>
</dbReference>
<dbReference type="PROSITE" id="PS50111">
    <property type="entry name" value="CHEMOTAXIS_TRANSDUC_2"/>
    <property type="match status" value="1"/>
</dbReference>
<comment type="caution">
    <text evidence="16">The sequence shown here is derived from an EMBL/GenBank/DDBJ whole genome shotgun (WGS) entry which is preliminary data.</text>
</comment>
<feature type="domain" description="T-SNARE coiled-coil homology" evidence="15">
    <location>
        <begin position="420"/>
        <end position="465"/>
    </location>
</feature>
<dbReference type="InterPro" id="IPR004089">
    <property type="entry name" value="MCPsignal_dom"/>
</dbReference>
<keyword evidence="17" id="KW-1185">Reference proteome</keyword>
<protein>
    <submittedName>
        <fullName evidence="16">Methyl-accepting chemotaxis protein</fullName>
    </submittedName>
</protein>
<keyword evidence="8 12" id="KW-0472">Membrane</keyword>
<keyword evidence="7 12" id="KW-1133">Transmembrane helix</keyword>
<keyword evidence="2" id="KW-1003">Cell membrane</keyword>
<dbReference type="CDD" id="cd00130">
    <property type="entry name" value="PAS"/>
    <property type="match status" value="1"/>
</dbReference>
<evidence type="ECO:0000256" key="4">
    <source>
        <dbReference type="ARBA" id="ARBA00022500"/>
    </source>
</evidence>
<dbReference type="PROSITE" id="PS50192">
    <property type="entry name" value="T_SNARE"/>
    <property type="match status" value="1"/>
</dbReference>
<evidence type="ECO:0000256" key="9">
    <source>
        <dbReference type="ARBA" id="ARBA00023224"/>
    </source>
</evidence>
<feature type="domain" description="Methyl-accepting transducer" evidence="13">
    <location>
        <begin position="233"/>
        <end position="469"/>
    </location>
</feature>
<evidence type="ECO:0000256" key="10">
    <source>
        <dbReference type="ARBA" id="ARBA00029447"/>
    </source>
</evidence>
<evidence type="ECO:0000259" key="14">
    <source>
        <dbReference type="PROSITE" id="PS50112"/>
    </source>
</evidence>
<dbReference type="InterPro" id="IPR000727">
    <property type="entry name" value="T_SNARE_dom"/>
</dbReference>
<dbReference type="GO" id="GO:0052131">
    <property type="term" value="P:positive aerotaxis"/>
    <property type="evidence" value="ECO:0007669"/>
    <property type="project" value="UniProtKB-ARBA"/>
</dbReference>
<dbReference type="InterPro" id="IPR013655">
    <property type="entry name" value="PAS_fold_3"/>
</dbReference>
<dbReference type="NCBIfam" id="TIGR00229">
    <property type="entry name" value="sensory_box"/>
    <property type="match status" value="1"/>
</dbReference>
<dbReference type="InterPro" id="IPR035965">
    <property type="entry name" value="PAS-like_dom_sf"/>
</dbReference>
<name>A0A7U8C9N4_NEPCE</name>
<keyword evidence="9 11" id="KW-0807">Transducer</keyword>
<dbReference type="CDD" id="cd11386">
    <property type="entry name" value="MCP_signal"/>
    <property type="match status" value="1"/>
</dbReference>
<feature type="transmembrane region" description="Helical" evidence="12">
    <location>
        <begin position="159"/>
        <end position="179"/>
    </location>
</feature>
<dbReference type="Gene3D" id="1.10.287.950">
    <property type="entry name" value="Methyl-accepting chemotaxis protein"/>
    <property type="match status" value="1"/>
</dbReference>
<feature type="domain" description="PAS" evidence="14">
    <location>
        <begin position="1"/>
        <end position="59"/>
    </location>
</feature>
<dbReference type="AlphaFoldDB" id="A0A7U8C9N4"/>
<organism evidence="16 17">
    <name type="scientific">Neptuniibacter caesariensis</name>
    <dbReference type="NCBI Taxonomy" id="207954"/>
    <lineage>
        <taxon>Bacteria</taxon>
        <taxon>Pseudomonadati</taxon>
        <taxon>Pseudomonadota</taxon>
        <taxon>Gammaproteobacteria</taxon>
        <taxon>Oceanospirillales</taxon>
        <taxon>Oceanospirillaceae</taxon>
        <taxon>Neptuniibacter</taxon>
    </lineage>
</organism>
<evidence type="ECO:0000256" key="8">
    <source>
        <dbReference type="ARBA" id="ARBA00023136"/>
    </source>
</evidence>
<dbReference type="Proteomes" id="UP000002171">
    <property type="component" value="Unassembled WGS sequence"/>
</dbReference>
<reference evidence="16 17" key="1">
    <citation type="submission" date="2006-02" db="EMBL/GenBank/DDBJ databases">
        <authorList>
            <person name="Pinhassi J."/>
            <person name="Pedros-Alio C."/>
            <person name="Ferriera S."/>
            <person name="Johnson J."/>
            <person name="Kravitz S."/>
            <person name="Halpern A."/>
            <person name="Remington K."/>
            <person name="Beeson K."/>
            <person name="Tran B."/>
            <person name="Rogers Y.-H."/>
            <person name="Friedman R."/>
            <person name="Venter J.C."/>
        </authorList>
    </citation>
    <scope>NUCLEOTIDE SEQUENCE [LARGE SCALE GENOMIC DNA]</scope>
    <source>
        <strain evidence="16 17">MED92</strain>
    </source>
</reference>
<dbReference type="GO" id="GO:0004888">
    <property type="term" value="F:transmembrane signaling receptor activity"/>
    <property type="evidence" value="ECO:0007669"/>
    <property type="project" value="InterPro"/>
</dbReference>
<accession>A0A7U8C9N4</accession>
<evidence type="ECO:0000256" key="11">
    <source>
        <dbReference type="PROSITE-ProRule" id="PRU00284"/>
    </source>
</evidence>
<dbReference type="PANTHER" id="PTHR32089:SF74">
    <property type="entry name" value="METHYL-ACCEPTING CHEMOTAXIS PROTEIN AER"/>
    <property type="match status" value="1"/>
</dbReference>
<dbReference type="PROSITE" id="PS50112">
    <property type="entry name" value="PAS"/>
    <property type="match status" value="1"/>
</dbReference>
<dbReference type="EMBL" id="AAOW01000002">
    <property type="protein sequence ID" value="EAR62709.1"/>
    <property type="molecule type" value="Genomic_DNA"/>
</dbReference>
<dbReference type="PANTHER" id="PTHR32089">
    <property type="entry name" value="METHYL-ACCEPTING CHEMOTAXIS PROTEIN MCPB"/>
    <property type="match status" value="1"/>
</dbReference>
<evidence type="ECO:0000256" key="6">
    <source>
        <dbReference type="ARBA" id="ARBA00022692"/>
    </source>
</evidence>
<dbReference type="GO" id="GO:0007165">
    <property type="term" value="P:signal transduction"/>
    <property type="evidence" value="ECO:0007669"/>
    <property type="project" value="UniProtKB-KW"/>
</dbReference>
<dbReference type="Pfam" id="PF00015">
    <property type="entry name" value="MCPsignal"/>
    <property type="match status" value="1"/>
</dbReference>
<dbReference type="Pfam" id="PF08447">
    <property type="entry name" value="PAS_3"/>
    <property type="match status" value="1"/>
</dbReference>
<dbReference type="FunFam" id="3.30.450.20:FF:000046">
    <property type="entry name" value="Aerotaxis sensor receptor"/>
    <property type="match status" value="1"/>
</dbReference>
<gene>
    <name evidence="16" type="ORF">MED92_06308</name>
</gene>
<evidence type="ECO:0000256" key="3">
    <source>
        <dbReference type="ARBA" id="ARBA00022481"/>
    </source>
</evidence>
<dbReference type="InterPro" id="IPR004090">
    <property type="entry name" value="Chemotax_Me-accpt_rcpt"/>
</dbReference>
<evidence type="ECO:0000313" key="16">
    <source>
        <dbReference type="EMBL" id="EAR62709.1"/>
    </source>
</evidence>
<feature type="transmembrane region" description="Helical" evidence="12">
    <location>
        <begin position="135"/>
        <end position="153"/>
    </location>
</feature>
<dbReference type="SMART" id="SM00283">
    <property type="entry name" value="MA"/>
    <property type="match status" value="1"/>
</dbReference>
<evidence type="ECO:0000313" key="17">
    <source>
        <dbReference type="Proteomes" id="UP000002171"/>
    </source>
</evidence>
<sequence length="509" mass="55211">MNILSTTDLKGAVTYVNRDFEQLSGFTKEELIGKNHNAVRHPDMPPAAFEDLWNTVKNHHSWMGIVKNRCKNGDHYWVDAYVTPIERNGTVFEYQSVRRKPKREYIDRAEKVYPSLMEGKIPSKVKHGLSFRTRCLSAITLPILCAWLLFFLLNPSATTAAAIFTAASLLSLGLTLFFFTPYQKLVKASQEVINNPVSRYIYTGRNDDIGQLTQALKMLQSETAGLVGRISDSAKNLSTQSSGLAAAVAQSESGAKSQFAETDQVAAAVNQMSASIQEVAGNAQNSSTSAADGLDEVSRGRRIVDDSVQAIQALQHDIAAASEVIGHVEMSSNEISTILNVIVEIAEQTNLLALNAAIEAARAGDAGRGFSVVADEVRLLASRTQASTEEIRTMIEKLQGNASQAVKVMKQGQDKTVSCVEHSQKTSESLSSIHSAMEIINDMNTHIAAAVEQQSAVADEISGSVYRIRDMSEQNLDAVGVSSSTSTDLQGISQGFAELSSQFWAKQNA</sequence>
<evidence type="ECO:0000256" key="1">
    <source>
        <dbReference type="ARBA" id="ARBA00004429"/>
    </source>
</evidence>
<evidence type="ECO:0000256" key="2">
    <source>
        <dbReference type="ARBA" id="ARBA00022475"/>
    </source>
</evidence>
<evidence type="ECO:0000256" key="7">
    <source>
        <dbReference type="ARBA" id="ARBA00022989"/>
    </source>
</evidence>
<keyword evidence="3" id="KW-0488">Methylation</keyword>
<keyword evidence="5" id="KW-0997">Cell inner membrane</keyword>
<keyword evidence="6 12" id="KW-0812">Transmembrane</keyword>
<dbReference type="InterPro" id="IPR000014">
    <property type="entry name" value="PAS"/>
</dbReference>
<evidence type="ECO:0000256" key="12">
    <source>
        <dbReference type="SAM" id="Phobius"/>
    </source>
</evidence>
<evidence type="ECO:0000259" key="15">
    <source>
        <dbReference type="PROSITE" id="PS50192"/>
    </source>
</evidence>